<dbReference type="Proteomes" id="UP000621799">
    <property type="component" value="Unassembled WGS sequence"/>
</dbReference>
<comment type="caution">
    <text evidence="2">The sequence shown here is derived from an EMBL/GenBank/DDBJ whole genome shotgun (WGS) entry which is preliminary data.</text>
</comment>
<dbReference type="SUPFAM" id="SSF55120">
    <property type="entry name" value="Pseudouridine synthase"/>
    <property type="match status" value="1"/>
</dbReference>
<sequence length="57" mass="6521">MSVSVFQPKERVAIVVQYRGTHFHGWQRQVDRPTIQEELEKALEREVGHPVTVHGAG</sequence>
<dbReference type="GO" id="GO:0140098">
    <property type="term" value="F:catalytic activity, acting on RNA"/>
    <property type="evidence" value="ECO:0007669"/>
    <property type="project" value="UniProtKB-ARBA"/>
</dbReference>
<dbReference type="Gene3D" id="3.30.70.580">
    <property type="entry name" value="Pseudouridine synthase I, catalytic domain, N-terminal subdomain"/>
    <property type="match status" value="1"/>
</dbReference>
<gene>
    <name evidence="2" type="ORF">IQ235_16460</name>
</gene>
<evidence type="ECO:0000313" key="3">
    <source>
        <dbReference type="Proteomes" id="UP000621799"/>
    </source>
</evidence>
<reference evidence="2" key="1">
    <citation type="submission" date="2020-10" db="EMBL/GenBank/DDBJ databases">
        <authorList>
            <person name="Castelo-Branco R."/>
            <person name="Eusebio N."/>
            <person name="Adriana R."/>
            <person name="Vieira A."/>
            <person name="Brugerolle De Fraissinette N."/>
            <person name="Rezende De Castro R."/>
            <person name="Schneider M.P."/>
            <person name="Vasconcelos V."/>
            <person name="Leao P.N."/>
        </authorList>
    </citation>
    <scope>NUCLEOTIDE SEQUENCE</scope>
    <source>
        <strain evidence="2">LEGE 11467</strain>
    </source>
</reference>
<dbReference type="EMBL" id="JADEXN010000342">
    <property type="protein sequence ID" value="MBE9042367.1"/>
    <property type="molecule type" value="Genomic_DNA"/>
</dbReference>
<accession>A0A928Z8D2</accession>
<dbReference type="GO" id="GO:0006396">
    <property type="term" value="P:RNA processing"/>
    <property type="evidence" value="ECO:0007669"/>
    <property type="project" value="UniProtKB-ARBA"/>
</dbReference>
<name>A0A928Z8D2_9CYAN</name>
<evidence type="ECO:0000256" key="1">
    <source>
        <dbReference type="ARBA" id="ARBA00023235"/>
    </source>
</evidence>
<evidence type="ECO:0008006" key="4">
    <source>
        <dbReference type="Google" id="ProtNLM"/>
    </source>
</evidence>
<dbReference type="GO" id="GO:0003723">
    <property type="term" value="F:RNA binding"/>
    <property type="evidence" value="ECO:0007669"/>
    <property type="project" value="InterPro"/>
</dbReference>
<feature type="non-terminal residue" evidence="2">
    <location>
        <position position="57"/>
    </location>
</feature>
<keyword evidence="1" id="KW-0413">Isomerase</keyword>
<keyword evidence="3" id="KW-1185">Reference proteome</keyword>
<evidence type="ECO:0000313" key="2">
    <source>
        <dbReference type="EMBL" id="MBE9042367.1"/>
    </source>
</evidence>
<dbReference type="InterPro" id="IPR020103">
    <property type="entry name" value="PsdUridine_synth_cat_dom_sf"/>
</dbReference>
<dbReference type="GO" id="GO:0009982">
    <property type="term" value="F:pseudouridine synthase activity"/>
    <property type="evidence" value="ECO:0007669"/>
    <property type="project" value="InterPro"/>
</dbReference>
<dbReference type="AlphaFoldDB" id="A0A928Z8D2"/>
<dbReference type="InterPro" id="IPR020094">
    <property type="entry name" value="TruA/RsuA/RluB/E/F_N"/>
</dbReference>
<protein>
    <recommendedName>
        <fullName evidence="4">tRNA pseudouridine synthase</fullName>
    </recommendedName>
</protein>
<organism evidence="2 3">
    <name type="scientific">Zarconia navalis LEGE 11467</name>
    <dbReference type="NCBI Taxonomy" id="1828826"/>
    <lineage>
        <taxon>Bacteria</taxon>
        <taxon>Bacillati</taxon>
        <taxon>Cyanobacteriota</taxon>
        <taxon>Cyanophyceae</taxon>
        <taxon>Oscillatoriophycideae</taxon>
        <taxon>Oscillatoriales</taxon>
        <taxon>Oscillatoriales incertae sedis</taxon>
        <taxon>Zarconia</taxon>
        <taxon>Zarconia navalis</taxon>
    </lineage>
</organism>
<dbReference type="GO" id="GO:0001522">
    <property type="term" value="P:pseudouridine synthesis"/>
    <property type="evidence" value="ECO:0007669"/>
    <property type="project" value="InterPro"/>
</dbReference>
<proteinExistence type="predicted"/>